<proteinExistence type="inferred from homology"/>
<gene>
    <name evidence="8" type="ORF">E3N88_16279</name>
</gene>
<feature type="transmembrane region" description="Helical" evidence="7">
    <location>
        <begin position="124"/>
        <end position="144"/>
    </location>
</feature>
<dbReference type="CDD" id="cd00333">
    <property type="entry name" value="MIP"/>
    <property type="match status" value="1"/>
</dbReference>
<dbReference type="InterPro" id="IPR023271">
    <property type="entry name" value="Aquaporin-like"/>
</dbReference>
<dbReference type="PROSITE" id="PS00221">
    <property type="entry name" value="MIP"/>
    <property type="match status" value="1"/>
</dbReference>
<reference evidence="8 9" key="1">
    <citation type="submission" date="2019-05" db="EMBL/GenBank/DDBJ databases">
        <title>Mikania micrantha, genome provides insights into the molecular mechanism of rapid growth.</title>
        <authorList>
            <person name="Liu B."/>
        </authorList>
    </citation>
    <scope>NUCLEOTIDE SEQUENCE [LARGE SCALE GENOMIC DNA]</scope>
    <source>
        <strain evidence="8">NLD-2019</strain>
        <tissue evidence="8">Leaf</tissue>
    </source>
</reference>
<evidence type="ECO:0000256" key="2">
    <source>
        <dbReference type="ARBA" id="ARBA00022448"/>
    </source>
</evidence>
<evidence type="ECO:0000256" key="1">
    <source>
        <dbReference type="ARBA" id="ARBA00004141"/>
    </source>
</evidence>
<comment type="similarity">
    <text evidence="6">Belongs to the MIP/aquaporin (TC 1.A.8) family.</text>
</comment>
<dbReference type="OrthoDB" id="3222at2759"/>
<organism evidence="8 9">
    <name type="scientific">Mikania micrantha</name>
    <name type="common">bitter vine</name>
    <dbReference type="NCBI Taxonomy" id="192012"/>
    <lineage>
        <taxon>Eukaryota</taxon>
        <taxon>Viridiplantae</taxon>
        <taxon>Streptophyta</taxon>
        <taxon>Embryophyta</taxon>
        <taxon>Tracheophyta</taxon>
        <taxon>Spermatophyta</taxon>
        <taxon>Magnoliopsida</taxon>
        <taxon>eudicotyledons</taxon>
        <taxon>Gunneridae</taxon>
        <taxon>Pentapetalae</taxon>
        <taxon>asterids</taxon>
        <taxon>campanulids</taxon>
        <taxon>Asterales</taxon>
        <taxon>Asteraceae</taxon>
        <taxon>Asteroideae</taxon>
        <taxon>Heliantheae alliance</taxon>
        <taxon>Eupatorieae</taxon>
        <taxon>Mikania</taxon>
    </lineage>
</organism>
<keyword evidence="4 7" id="KW-1133">Transmembrane helix</keyword>
<evidence type="ECO:0000313" key="9">
    <source>
        <dbReference type="Proteomes" id="UP000326396"/>
    </source>
</evidence>
<evidence type="ECO:0000256" key="5">
    <source>
        <dbReference type="ARBA" id="ARBA00023136"/>
    </source>
</evidence>
<sequence>MDTDNDIEEGVNEQTTSENQGYYQPFVTPLIEAKELTKLSFYRAIIAEFVATFLYLYLTIQTIIGYKSHNNDRCGSIGLLGVAWVFGGMIFVLVYNTSSISGGHLNPAITFAMLMARKLTMPRALMYILAQCSGATCGCLLAKALQNTNYKVHGGGVNELSEGYSRATGLGVEIVGTFILVYTALSTTDPKRTARDSHVPVLSPLPIGFAVFMVHLATIPITETGINPARSFGAAVIYNKEKTWDDLWIFWAGPMIGAIGAEIYYEHILQAHLTLYRKSTNR</sequence>
<evidence type="ECO:0000256" key="7">
    <source>
        <dbReference type="SAM" id="Phobius"/>
    </source>
</evidence>
<evidence type="ECO:0000313" key="8">
    <source>
        <dbReference type="EMBL" id="KAD5508576.1"/>
    </source>
</evidence>
<evidence type="ECO:0000256" key="3">
    <source>
        <dbReference type="ARBA" id="ARBA00022692"/>
    </source>
</evidence>
<evidence type="ECO:0000256" key="6">
    <source>
        <dbReference type="RuleBase" id="RU000477"/>
    </source>
</evidence>
<evidence type="ECO:0000256" key="4">
    <source>
        <dbReference type="ARBA" id="ARBA00022989"/>
    </source>
</evidence>
<name>A0A5N6NY15_9ASTR</name>
<feature type="transmembrane region" description="Helical" evidence="7">
    <location>
        <begin position="76"/>
        <end position="95"/>
    </location>
</feature>
<dbReference type="NCBIfam" id="TIGR00861">
    <property type="entry name" value="MIP"/>
    <property type="match status" value="1"/>
</dbReference>
<comment type="caution">
    <text evidence="8">The sequence shown here is derived from an EMBL/GenBank/DDBJ whole genome shotgun (WGS) entry which is preliminary data.</text>
</comment>
<accession>A0A5N6NY15</accession>
<dbReference type="EMBL" id="SZYD01000008">
    <property type="protein sequence ID" value="KAD5508576.1"/>
    <property type="molecule type" value="Genomic_DNA"/>
</dbReference>
<keyword evidence="9" id="KW-1185">Reference proteome</keyword>
<dbReference type="InterPro" id="IPR022357">
    <property type="entry name" value="MIP_CS"/>
</dbReference>
<protein>
    <submittedName>
        <fullName evidence="8">Uncharacterized protein</fullName>
    </submittedName>
</protein>
<dbReference type="InterPro" id="IPR000425">
    <property type="entry name" value="MIP"/>
</dbReference>
<dbReference type="Gene3D" id="1.20.1080.10">
    <property type="entry name" value="Glycerol uptake facilitator protein"/>
    <property type="match status" value="1"/>
</dbReference>
<keyword evidence="2 6" id="KW-0813">Transport</keyword>
<feature type="transmembrane region" description="Helical" evidence="7">
    <location>
        <begin position="41"/>
        <end position="64"/>
    </location>
</feature>
<dbReference type="InterPro" id="IPR034294">
    <property type="entry name" value="Aquaporin_transptr"/>
</dbReference>
<dbReference type="AlphaFoldDB" id="A0A5N6NY15"/>
<comment type="subcellular location">
    <subcellularLocation>
        <location evidence="1">Membrane</location>
        <topology evidence="1">Multi-pass membrane protein</topology>
    </subcellularLocation>
</comment>
<dbReference type="PRINTS" id="PR00783">
    <property type="entry name" value="MINTRINSICP"/>
</dbReference>
<dbReference type="Proteomes" id="UP000326396">
    <property type="component" value="Linkage Group LG16"/>
</dbReference>
<keyword evidence="5 7" id="KW-0472">Membrane</keyword>
<dbReference type="GO" id="GO:0015267">
    <property type="term" value="F:channel activity"/>
    <property type="evidence" value="ECO:0007669"/>
    <property type="project" value="InterPro"/>
</dbReference>
<dbReference type="GO" id="GO:0016020">
    <property type="term" value="C:membrane"/>
    <property type="evidence" value="ECO:0007669"/>
    <property type="project" value="UniProtKB-SubCell"/>
</dbReference>
<feature type="transmembrane region" description="Helical" evidence="7">
    <location>
        <begin position="197"/>
        <end position="221"/>
    </location>
</feature>
<feature type="transmembrane region" description="Helical" evidence="7">
    <location>
        <begin position="248"/>
        <end position="265"/>
    </location>
</feature>
<dbReference type="Pfam" id="PF00230">
    <property type="entry name" value="MIP"/>
    <property type="match status" value="1"/>
</dbReference>
<feature type="transmembrane region" description="Helical" evidence="7">
    <location>
        <begin position="164"/>
        <end position="185"/>
    </location>
</feature>
<keyword evidence="3 6" id="KW-0812">Transmembrane</keyword>
<dbReference type="PANTHER" id="PTHR45687">
    <property type="entry name" value="AQUAPORIN OR AQUAGLYCEROPORIN RELATED"/>
    <property type="match status" value="1"/>
</dbReference>
<dbReference type="SUPFAM" id="SSF81338">
    <property type="entry name" value="Aquaporin-like"/>
    <property type="match status" value="1"/>
</dbReference>